<evidence type="ECO:0000256" key="1">
    <source>
        <dbReference type="ARBA" id="ARBA00022737"/>
    </source>
</evidence>
<dbReference type="Pfam" id="PF18972">
    <property type="entry name" value="Wheel"/>
    <property type="match status" value="1"/>
</dbReference>
<dbReference type="PANTHER" id="PTHR46035:SF1">
    <property type="entry name" value="TETRATRICOPEPTIDE REPEAT PROTEIN 4"/>
    <property type="match status" value="1"/>
</dbReference>
<dbReference type="EMBL" id="OW152836">
    <property type="protein sequence ID" value="CAH2057252.1"/>
    <property type="molecule type" value="Genomic_DNA"/>
</dbReference>
<evidence type="ECO:0000256" key="3">
    <source>
        <dbReference type="ARBA" id="ARBA00023602"/>
    </source>
</evidence>
<feature type="domain" description="Cns1/TTC4 wheel" evidence="4">
    <location>
        <begin position="280"/>
        <end position="382"/>
    </location>
</feature>
<name>A0ABN8IJK4_9NEOP</name>
<accession>A0ABN8IJK4</accession>
<sequence length="385" mass="44621">MAEETKSDAKRPISDAERLELCQKLDQELDDFINSLERKRYTEGWQEDRWEEEMDKHPFFMKSNPNADEISPLAEGLAKLKYDPEENTPLELATSYKEDGNFNFKHKNYRLAILGYTEGIKVRCDDAEINASLYNNRAASHWHLKNYRSALFDSEKALSFNANHAKARLRAAKSAFEVAKYDTCIEHCQKLLETQSKDKDVVELLNTAKKKKMIKERDERKKNRIHLKKNEEKEMVVKAIIERGIKISNCDDADDIDLSKLEPCLPGAENSIVHIEDGILKWPVLFLYPEYQMTDFVKACPENVPLTNQLEQLFPAPWDENDKYKCSTVNIYFEGYDKMPHVVNPSKNLGELLLTKYFELKAGTPAFFVLPRGSVIESRFLESYL</sequence>
<dbReference type="Gene3D" id="1.25.40.10">
    <property type="entry name" value="Tetratricopeptide repeat domain"/>
    <property type="match status" value="1"/>
</dbReference>
<keyword evidence="2" id="KW-0802">TPR repeat</keyword>
<keyword evidence="6" id="KW-1185">Reference proteome</keyword>
<evidence type="ECO:0000313" key="5">
    <source>
        <dbReference type="EMBL" id="CAH2057252.1"/>
    </source>
</evidence>
<dbReference type="InterPro" id="IPR019734">
    <property type="entry name" value="TPR_rpt"/>
</dbReference>
<protein>
    <recommendedName>
        <fullName evidence="4">Cns1/TTC4 wheel domain-containing protein</fullName>
    </recommendedName>
</protein>
<dbReference type="InterPro" id="IPR044059">
    <property type="entry name" value="Csn1/TTC4_wheel"/>
</dbReference>
<dbReference type="PANTHER" id="PTHR46035">
    <property type="entry name" value="TETRATRICOPEPTIDE REPEAT PROTEIN 4"/>
    <property type="match status" value="1"/>
</dbReference>
<reference evidence="5" key="1">
    <citation type="submission" date="2022-03" db="EMBL/GenBank/DDBJ databases">
        <authorList>
            <person name="Martin H S."/>
        </authorList>
    </citation>
    <scope>NUCLEOTIDE SEQUENCE</scope>
</reference>
<evidence type="ECO:0000313" key="6">
    <source>
        <dbReference type="Proteomes" id="UP000837857"/>
    </source>
</evidence>
<dbReference type="CDD" id="cd21380">
    <property type="entry name" value="CTWD_Cns1"/>
    <property type="match status" value="1"/>
</dbReference>
<evidence type="ECO:0000256" key="2">
    <source>
        <dbReference type="ARBA" id="ARBA00022803"/>
    </source>
</evidence>
<comment type="similarity">
    <text evidence="3">Belongs to the TTC4 family.</text>
</comment>
<gene>
    <name evidence="5" type="ORF">IPOD504_LOCUS10109</name>
</gene>
<dbReference type="InterPro" id="IPR011990">
    <property type="entry name" value="TPR-like_helical_dom_sf"/>
</dbReference>
<dbReference type="SMART" id="SM00028">
    <property type="entry name" value="TPR"/>
    <property type="match status" value="3"/>
</dbReference>
<proteinExistence type="inferred from homology"/>
<evidence type="ECO:0000259" key="4">
    <source>
        <dbReference type="Pfam" id="PF18972"/>
    </source>
</evidence>
<dbReference type="Proteomes" id="UP000837857">
    <property type="component" value="Chromosome 24"/>
</dbReference>
<feature type="non-terminal residue" evidence="5">
    <location>
        <position position="1"/>
    </location>
</feature>
<dbReference type="SUPFAM" id="SSF48452">
    <property type="entry name" value="TPR-like"/>
    <property type="match status" value="1"/>
</dbReference>
<keyword evidence="1" id="KW-0677">Repeat</keyword>
<organism evidence="5 6">
    <name type="scientific">Iphiclides podalirius</name>
    <name type="common">scarce swallowtail</name>
    <dbReference type="NCBI Taxonomy" id="110791"/>
    <lineage>
        <taxon>Eukaryota</taxon>
        <taxon>Metazoa</taxon>
        <taxon>Ecdysozoa</taxon>
        <taxon>Arthropoda</taxon>
        <taxon>Hexapoda</taxon>
        <taxon>Insecta</taxon>
        <taxon>Pterygota</taxon>
        <taxon>Neoptera</taxon>
        <taxon>Endopterygota</taxon>
        <taxon>Lepidoptera</taxon>
        <taxon>Glossata</taxon>
        <taxon>Ditrysia</taxon>
        <taxon>Papilionoidea</taxon>
        <taxon>Papilionidae</taxon>
        <taxon>Papilioninae</taxon>
        <taxon>Iphiclides</taxon>
    </lineage>
</organism>